<dbReference type="PANTHER" id="PTHR43236:SF2">
    <property type="entry name" value="BLL0069 PROTEIN"/>
    <property type="match status" value="1"/>
</dbReference>
<dbReference type="Proteomes" id="UP000281514">
    <property type="component" value="Unassembled WGS sequence"/>
</dbReference>
<protein>
    <recommendedName>
        <fullName evidence="1">IrrE N-terminal-like domain-containing protein</fullName>
    </recommendedName>
</protein>
<organism evidence="2 3">
    <name type="scientific">Pseudomonas avellanae</name>
    <dbReference type="NCBI Taxonomy" id="46257"/>
    <lineage>
        <taxon>Bacteria</taxon>
        <taxon>Pseudomonadati</taxon>
        <taxon>Pseudomonadota</taxon>
        <taxon>Gammaproteobacteria</taxon>
        <taxon>Pseudomonadales</taxon>
        <taxon>Pseudomonadaceae</taxon>
        <taxon>Pseudomonas</taxon>
    </lineage>
</organism>
<evidence type="ECO:0000313" key="3">
    <source>
        <dbReference type="Proteomes" id="UP000281514"/>
    </source>
</evidence>
<dbReference type="InterPro" id="IPR010359">
    <property type="entry name" value="IrrE_HExxH"/>
</dbReference>
<gene>
    <name evidence="2" type="ORF">ALP32_02264</name>
</gene>
<dbReference type="Gene3D" id="1.10.10.2910">
    <property type="match status" value="1"/>
</dbReference>
<reference evidence="2 3" key="1">
    <citation type="submission" date="2018-08" db="EMBL/GenBank/DDBJ databases">
        <title>Recombination of ecologically and evolutionarily significant loci maintains genetic cohesion in the Pseudomonas syringae species complex.</title>
        <authorList>
            <person name="Dillon M."/>
            <person name="Thakur S."/>
            <person name="Almeida R.N.D."/>
            <person name="Weir B.S."/>
            <person name="Guttman D.S."/>
        </authorList>
    </citation>
    <scope>NUCLEOTIDE SEQUENCE [LARGE SCALE GENOMIC DNA]</scope>
    <source>
        <strain evidence="2 3">ICMP 9749</strain>
    </source>
</reference>
<dbReference type="InterPro" id="IPR052345">
    <property type="entry name" value="Rad_response_metalloprotease"/>
</dbReference>
<evidence type="ECO:0000259" key="1">
    <source>
        <dbReference type="Pfam" id="PF06114"/>
    </source>
</evidence>
<dbReference type="Pfam" id="PF06114">
    <property type="entry name" value="Peptidase_M78"/>
    <property type="match status" value="1"/>
</dbReference>
<feature type="domain" description="IrrE N-terminal-like" evidence="1">
    <location>
        <begin position="221"/>
        <end position="312"/>
    </location>
</feature>
<accession>A0A3M5TQT7</accession>
<dbReference type="AlphaFoldDB" id="A0A3M5TQT7"/>
<proteinExistence type="predicted"/>
<comment type="caution">
    <text evidence="2">The sequence shown here is derived from an EMBL/GenBank/DDBJ whole genome shotgun (WGS) entry which is preliminary data.</text>
</comment>
<dbReference type="PANTHER" id="PTHR43236">
    <property type="entry name" value="ANTITOXIN HIGA1"/>
    <property type="match status" value="1"/>
</dbReference>
<sequence length="380" mass="41804">MYVCFDSKTYFLPVDKYKKCYHFAHTGDFLAEIRRLTRVSSVIRGPLKGGGIMTNIQSIYSALTTHGLPKKHLARIMPEWWSAEVEASPGGAQRAKIYLAKALSLQIRPFSEEPPRIAFDLPTEKRFKLSAKTSPEDVSVAVALARSASRIALNSMSRVYQAPPNSAAQIREHILSTGAPWVGLPQILDACWSNGIPVLHLASPLLGKKKMDGIAMSIKGRPSIVLSNVRKNGFLLFHLAHELGHIALGHLTENGAIVDDEITKGESDEGRNPQEIEADRFAIELLTGNADTRLTLPRRVYAPQLAETAVRFGKERKIDPTHAVLNVAHNNKEIFPLCVGALKEISGAVSDQDVVSERVFSNLNDGLDPDSEHLLRNLIA</sequence>
<dbReference type="EMBL" id="RBTX01000255">
    <property type="protein sequence ID" value="RMU35930.1"/>
    <property type="molecule type" value="Genomic_DNA"/>
</dbReference>
<evidence type="ECO:0000313" key="2">
    <source>
        <dbReference type="EMBL" id="RMU35930.1"/>
    </source>
</evidence>
<name>A0A3M5TQT7_9PSED</name>